<dbReference type="EMBL" id="UPTC01000142">
    <property type="protein sequence ID" value="VBB26770.1"/>
    <property type="molecule type" value="Genomic_DNA"/>
</dbReference>
<dbReference type="SUPFAM" id="SSF160369">
    <property type="entry name" value="Ribosomal protein L10-like"/>
    <property type="match status" value="1"/>
</dbReference>
<evidence type="ECO:0000256" key="2">
    <source>
        <dbReference type="ARBA" id="ARBA00035707"/>
    </source>
</evidence>
<evidence type="ECO:0000256" key="1">
    <source>
        <dbReference type="ARBA" id="ARBA00008889"/>
    </source>
</evidence>
<dbReference type="OrthoDB" id="360689at2759"/>
<feature type="region of interest" description="Disordered" evidence="4">
    <location>
        <begin position="225"/>
        <end position="264"/>
    </location>
</feature>
<dbReference type="Gene3D" id="3.30.70.1730">
    <property type="match status" value="1"/>
</dbReference>
<accession>A0A498S5N2</accession>
<keyword evidence="6" id="KW-1185">Reference proteome</keyword>
<dbReference type="PANTHER" id="PTHR11560">
    <property type="entry name" value="39S RIBOSOMAL PROTEIN L10, MITOCHONDRIAL"/>
    <property type="match status" value="1"/>
</dbReference>
<feature type="compositionally biased region" description="Low complexity" evidence="4">
    <location>
        <begin position="148"/>
        <end position="166"/>
    </location>
</feature>
<evidence type="ECO:0000256" key="3">
    <source>
        <dbReference type="ARBA" id="ARBA00035716"/>
    </source>
</evidence>
<gene>
    <name evidence="5" type="ORF">NAV_LOCUS1600</name>
</gene>
<evidence type="ECO:0000256" key="4">
    <source>
        <dbReference type="SAM" id="MobiDB-lite"/>
    </source>
</evidence>
<reference evidence="5 6" key="1">
    <citation type="submission" date="2018-08" db="EMBL/GenBank/DDBJ databases">
        <authorList>
            <person name="Laetsch R D."/>
            <person name="Stevens L."/>
            <person name="Kumar S."/>
            <person name="Blaxter L. M."/>
        </authorList>
    </citation>
    <scope>NUCLEOTIDE SEQUENCE [LARGE SCALE GENOMIC DNA]</scope>
</reference>
<dbReference type="STRING" id="6277.A0A498S5N2"/>
<feature type="region of interest" description="Disordered" evidence="4">
    <location>
        <begin position="148"/>
        <end position="180"/>
    </location>
</feature>
<dbReference type="Proteomes" id="UP000276991">
    <property type="component" value="Unassembled WGS sequence"/>
</dbReference>
<sequence length="630" mass="71454">CYSIRAIDTTDKLETFTKSTVAKEVLQIGTHVRVYSPASSTLSVIELTNGLKLEEYIEHAVERLDRLYFTSGRNTDMASFSSSMSFPRTVLVPQERHFEPFSHSLSLGPQRKILPSRCGVSSLQPLKRRSTDVFNSLATNRLTSIPSSPIMPVSSLSSSSSSSSQSHFKTPKLYPRSTVKLPETPVKENLSRISFALYKKQRKPSVSSSSSTNFENDYLNKSLTSCESDSDSETFGKSVRQKQQSKEPSVVMVQPSPPLYNSDSYSENSDPRSWCSQNEHYLFWFDICWNRVKILAREDDDWKVLCVDTGEEKFVKYNSRFYRVPKRLSIEEWPPTCLGPLRLSGPMDARWLGIGARIFLRSICEKALHLTALFGKGETDRSIMRLPLELTRLLPSVFGFHLCARGKASSVSLLRRPRSYRRRLFDAALEPMVPKVQSICPSYKAVIDRIEELKSSYSPYDMALVHHIRGKIKDEGYQVMGICHRLAVKNRTKWLTRNQLRLKGLEFRDYGNRIMKKVVEGTPLQSLSDTIFVATNGQLFGKDISAIKAVITECEKIDWLTPLTVVYGSRILSMSEVKELCKLPSLEDHRVQTVQLLSAPPNELISTLNYHIMDTIGILDSIKSQKEPSL</sequence>
<name>A0A498S5N2_ACAVI</name>
<comment type="similarity">
    <text evidence="1">Belongs to the universal ribosomal protein uL10 family.</text>
</comment>
<dbReference type="InterPro" id="IPR043141">
    <property type="entry name" value="Ribosomal_uL10-like_sf"/>
</dbReference>
<protein>
    <recommendedName>
        <fullName evidence="2">Large ribosomal subunit protein uL10m</fullName>
    </recommendedName>
    <alternativeName>
        <fullName evidence="3">39S ribosomal protein L10, mitochondrial</fullName>
    </alternativeName>
</protein>
<dbReference type="InterPro" id="IPR047865">
    <property type="entry name" value="Ribosomal_uL10_bac_type"/>
</dbReference>
<evidence type="ECO:0000313" key="5">
    <source>
        <dbReference type="EMBL" id="VBB26770.1"/>
    </source>
</evidence>
<feature type="non-terminal residue" evidence="5">
    <location>
        <position position="1"/>
    </location>
</feature>
<dbReference type="AlphaFoldDB" id="A0A498S5N2"/>
<proteinExistence type="inferred from homology"/>
<organism evidence="5 6">
    <name type="scientific">Acanthocheilonema viteae</name>
    <name type="common">Filarial nematode worm</name>
    <name type="synonym">Dipetalonema viteae</name>
    <dbReference type="NCBI Taxonomy" id="6277"/>
    <lineage>
        <taxon>Eukaryota</taxon>
        <taxon>Metazoa</taxon>
        <taxon>Ecdysozoa</taxon>
        <taxon>Nematoda</taxon>
        <taxon>Chromadorea</taxon>
        <taxon>Rhabditida</taxon>
        <taxon>Spirurina</taxon>
        <taxon>Spiruromorpha</taxon>
        <taxon>Filarioidea</taxon>
        <taxon>Onchocercidae</taxon>
        <taxon>Acanthocheilonema</taxon>
    </lineage>
</organism>
<evidence type="ECO:0000313" key="6">
    <source>
        <dbReference type="Proteomes" id="UP000276991"/>
    </source>
</evidence>